<dbReference type="CDD" id="cd13690">
    <property type="entry name" value="PBP2_GluB"/>
    <property type="match status" value="1"/>
</dbReference>
<accession>A0ABQ4CGZ2</accession>
<feature type="chain" id="PRO_5046613520" evidence="4">
    <location>
        <begin position="24"/>
        <end position="295"/>
    </location>
</feature>
<comment type="similarity">
    <text evidence="1">Belongs to the bacterial solute-binding protein 3 family.</text>
</comment>
<name>A0ABQ4CGZ2_9ACTN</name>
<dbReference type="PROSITE" id="PS51257">
    <property type="entry name" value="PROKAR_LIPOPROTEIN"/>
    <property type="match status" value="1"/>
</dbReference>
<feature type="domain" description="Solute-binding protein family 3/N-terminal" evidence="5">
    <location>
        <begin position="56"/>
        <end position="279"/>
    </location>
</feature>
<feature type="signal peptide" evidence="4">
    <location>
        <begin position="1"/>
        <end position="23"/>
    </location>
</feature>
<proteinExistence type="inferred from homology"/>
<sequence length="295" mass="30392">MRMTRVAATAAAAVLALTMAACGSDDDGGTGTGSGTGTGTGDTAATGVIAKAQSGTLKVGVKADQPGLGLQTGTAYEGFDIEMAKIIAKGLGMQESGIQYVTTVSANREPYIQQGTVDLVIATYTINDERKTKVNFAGPYFVAGQDLLVPTDSTITAPEQLDGKKVCSVTGSTPAKRIQENYKGAQLQLFDAYSKCITALAGGQVDAVTTDDIILAGYASQQQFAGKFKVVGKPFSEEPYGIGLAKDDKASCDKINEILKAAAADGSYKAAWDNTLGKSGTPAPELDTSKLTNCA</sequence>
<dbReference type="InterPro" id="IPR051455">
    <property type="entry name" value="Bact_solute-bind_prot3"/>
</dbReference>
<evidence type="ECO:0000313" key="7">
    <source>
        <dbReference type="Proteomes" id="UP000624325"/>
    </source>
</evidence>
<evidence type="ECO:0000256" key="2">
    <source>
        <dbReference type="ARBA" id="ARBA00022448"/>
    </source>
</evidence>
<dbReference type="Proteomes" id="UP000624325">
    <property type="component" value="Unassembled WGS sequence"/>
</dbReference>
<dbReference type="SUPFAM" id="SSF53850">
    <property type="entry name" value="Periplasmic binding protein-like II"/>
    <property type="match status" value="1"/>
</dbReference>
<protein>
    <submittedName>
        <fullName evidence="6">Glutamate-binding protein</fullName>
    </submittedName>
</protein>
<dbReference type="InterPro" id="IPR001638">
    <property type="entry name" value="Solute-binding_3/MltF_N"/>
</dbReference>
<dbReference type="PANTHER" id="PTHR30085">
    <property type="entry name" value="AMINO ACID ABC TRANSPORTER PERMEASE"/>
    <property type="match status" value="1"/>
</dbReference>
<dbReference type="Gene3D" id="3.40.190.10">
    <property type="entry name" value="Periplasmic binding protein-like II"/>
    <property type="match status" value="2"/>
</dbReference>
<keyword evidence="2" id="KW-0813">Transport</keyword>
<evidence type="ECO:0000256" key="3">
    <source>
        <dbReference type="ARBA" id="ARBA00022729"/>
    </source>
</evidence>
<organism evidence="6 7">
    <name type="scientific">Asanoa iriomotensis</name>
    <dbReference type="NCBI Taxonomy" id="234613"/>
    <lineage>
        <taxon>Bacteria</taxon>
        <taxon>Bacillati</taxon>
        <taxon>Actinomycetota</taxon>
        <taxon>Actinomycetes</taxon>
        <taxon>Micromonosporales</taxon>
        <taxon>Micromonosporaceae</taxon>
        <taxon>Asanoa</taxon>
    </lineage>
</organism>
<comment type="caution">
    <text evidence="6">The sequence shown here is derived from an EMBL/GenBank/DDBJ whole genome shotgun (WGS) entry which is preliminary data.</text>
</comment>
<dbReference type="Pfam" id="PF00497">
    <property type="entry name" value="SBP_bac_3"/>
    <property type="match status" value="1"/>
</dbReference>
<evidence type="ECO:0000256" key="4">
    <source>
        <dbReference type="SAM" id="SignalP"/>
    </source>
</evidence>
<dbReference type="SMART" id="SM00062">
    <property type="entry name" value="PBPb"/>
    <property type="match status" value="1"/>
</dbReference>
<evidence type="ECO:0000313" key="6">
    <source>
        <dbReference type="EMBL" id="GIF61585.1"/>
    </source>
</evidence>
<gene>
    <name evidence="6" type="ORF">Air01nite_76800</name>
</gene>
<keyword evidence="7" id="KW-1185">Reference proteome</keyword>
<dbReference type="RefSeq" id="WP_203708404.1">
    <property type="nucleotide sequence ID" value="NZ_BAAALU010000005.1"/>
</dbReference>
<dbReference type="PANTHER" id="PTHR30085:SF6">
    <property type="entry name" value="ABC TRANSPORTER GLUTAMINE-BINDING PROTEIN GLNH"/>
    <property type="match status" value="1"/>
</dbReference>
<reference evidence="6 7" key="1">
    <citation type="submission" date="2021-01" db="EMBL/GenBank/DDBJ databases">
        <title>Whole genome shotgun sequence of Asanoa iriomotensis NBRC 100142.</title>
        <authorList>
            <person name="Komaki H."/>
            <person name="Tamura T."/>
        </authorList>
    </citation>
    <scope>NUCLEOTIDE SEQUENCE [LARGE SCALE GENOMIC DNA]</scope>
    <source>
        <strain evidence="6 7">NBRC 100142</strain>
    </source>
</reference>
<dbReference type="EMBL" id="BONC01000114">
    <property type="protein sequence ID" value="GIF61585.1"/>
    <property type="molecule type" value="Genomic_DNA"/>
</dbReference>
<evidence type="ECO:0000259" key="5">
    <source>
        <dbReference type="SMART" id="SM00062"/>
    </source>
</evidence>
<evidence type="ECO:0000256" key="1">
    <source>
        <dbReference type="ARBA" id="ARBA00010333"/>
    </source>
</evidence>
<keyword evidence="3 4" id="KW-0732">Signal</keyword>